<dbReference type="RefSeq" id="WP_380633009.1">
    <property type="nucleotide sequence ID" value="NZ_JBHSQO010000003.1"/>
</dbReference>
<evidence type="ECO:0000313" key="3">
    <source>
        <dbReference type="Proteomes" id="UP001596220"/>
    </source>
</evidence>
<evidence type="ECO:0008006" key="4">
    <source>
        <dbReference type="Google" id="ProtNLM"/>
    </source>
</evidence>
<sequence length="239" mass="25575">MRRAAVAFVLAAVLSGCAERTGLPEPTLGPVLDDSAALVALVGGRADEQRSVRFDAETTMSGLDVGLNGDLVRAREGRLVSLTDSATDVVVLADAGWSRGPGGAWTRHELADRAPVRADTTVAGLPDEVDPAAVVRSLAGSLVVSRDDVDLDGVPTHRYTMLVDLRRQADRTTGTTRRAQLMAAYESGFTATATVWVGPGDLPVRVEQVMKTLDENVFQRTLHRFTDWNADLRVTAPAR</sequence>
<organism evidence="2 3">
    <name type="scientific">Saccharothrix lopnurensis</name>
    <dbReference type="NCBI Taxonomy" id="1670621"/>
    <lineage>
        <taxon>Bacteria</taxon>
        <taxon>Bacillati</taxon>
        <taxon>Actinomycetota</taxon>
        <taxon>Actinomycetes</taxon>
        <taxon>Pseudonocardiales</taxon>
        <taxon>Pseudonocardiaceae</taxon>
        <taxon>Saccharothrix</taxon>
    </lineage>
</organism>
<reference evidence="3" key="1">
    <citation type="journal article" date="2019" name="Int. J. Syst. Evol. Microbiol.">
        <title>The Global Catalogue of Microorganisms (GCM) 10K type strain sequencing project: providing services to taxonomists for standard genome sequencing and annotation.</title>
        <authorList>
            <consortium name="The Broad Institute Genomics Platform"/>
            <consortium name="The Broad Institute Genome Sequencing Center for Infectious Disease"/>
            <person name="Wu L."/>
            <person name="Ma J."/>
        </authorList>
    </citation>
    <scope>NUCLEOTIDE SEQUENCE [LARGE SCALE GENOMIC DNA]</scope>
    <source>
        <strain evidence="3">CGMCC 4.7246</strain>
    </source>
</reference>
<feature type="signal peptide" evidence="1">
    <location>
        <begin position="1"/>
        <end position="18"/>
    </location>
</feature>
<dbReference type="Gene3D" id="2.50.20.20">
    <property type="match status" value="1"/>
</dbReference>
<accession>A0ABW1NYK6</accession>
<protein>
    <recommendedName>
        <fullName evidence="4">Lipoprotein</fullName>
    </recommendedName>
</protein>
<gene>
    <name evidence="2" type="ORF">ACFP3R_04185</name>
</gene>
<dbReference type="PROSITE" id="PS51257">
    <property type="entry name" value="PROKAR_LIPOPROTEIN"/>
    <property type="match status" value="1"/>
</dbReference>
<proteinExistence type="predicted"/>
<evidence type="ECO:0000313" key="2">
    <source>
        <dbReference type="EMBL" id="MFC6088459.1"/>
    </source>
</evidence>
<comment type="caution">
    <text evidence="2">The sequence shown here is derived from an EMBL/GenBank/DDBJ whole genome shotgun (WGS) entry which is preliminary data.</text>
</comment>
<dbReference type="EMBL" id="JBHSQO010000003">
    <property type="protein sequence ID" value="MFC6088459.1"/>
    <property type="molecule type" value="Genomic_DNA"/>
</dbReference>
<name>A0ABW1NYK6_9PSEU</name>
<dbReference type="Proteomes" id="UP001596220">
    <property type="component" value="Unassembled WGS sequence"/>
</dbReference>
<evidence type="ECO:0000256" key="1">
    <source>
        <dbReference type="SAM" id="SignalP"/>
    </source>
</evidence>
<feature type="chain" id="PRO_5046753605" description="Lipoprotein" evidence="1">
    <location>
        <begin position="19"/>
        <end position="239"/>
    </location>
</feature>
<keyword evidence="3" id="KW-1185">Reference proteome</keyword>
<keyword evidence="1" id="KW-0732">Signal</keyword>